<evidence type="ECO:0000256" key="2">
    <source>
        <dbReference type="ARBA" id="ARBA00022670"/>
    </source>
</evidence>
<dbReference type="OrthoDB" id="6278496at2"/>
<dbReference type="Gene3D" id="3.40.390.10">
    <property type="entry name" value="Collagenase (Catalytic Domain)"/>
    <property type="match status" value="1"/>
</dbReference>
<dbReference type="PROSITE" id="PS51257">
    <property type="entry name" value="PROKAR_LIPOPROTEIN"/>
    <property type="match status" value="1"/>
</dbReference>
<dbReference type="AlphaFoldDB" id="A0A1I0QFF5"/>
<evidence type="ECO:0000256" key="7">
    <source>
        <dbReference type="ARBA" id="ARBA00023049"/>
    </source>
</evidence>
<dbReference type="InterPro" id="IPR008754">
    <property type="entry name" value="Peptidase_M43"/>
</dbReference>
<dbReference type="SUPFAM" id="SSF55486">
    <property type="entry name" value="Metalloproteases ('zincins'), catalytic domain"/>
    <property type="match status" value="1"/>
</dbReference>
<dbReference type="PANTHER" id="PTHR47466:SF1">
    <property type="entry name" value="METALLOPROTEASE MEP1 (AFU_ORTHOLOGUE AFUA_1G07730)-RELATED"/>
    <property type="match status" value="1"/>
</dbReference>
<keyword evidence="11" id="KW-1185">Reference proteome</keyword>
<evidence type="ECO:0000313" key="11">
    <source>
        <dbReference type="Proteomes" id="UP000199437"/>
    </source>
</evidence>
<protein>
    <submittedName>
        <fullName evidence="10">Pregnancy-associated plasma protein-A</fullName>
    </submittedName>
</protein>
<sequence>MRGSHFLIGQTQMKKTLYILASFLLLFACSKEPENQPDAPDNDTPALYTLPIVIHIIHNGQSVGDSINLAEIKILEQVDGLNNDFRRRKGTLGENDSPISDDAFIQFKLAEADPDGKPTNGINRVNYSDVFPNKTAYTDLFDRLPVLANWNPEKYINIWVYGGLPPNTLAGRASLPTTNLPGLEEPLKTVGDGVMINTFHFGFSTVDGTVNLGKTLTHEMGHFLGLLHIWGNTFEGKDCFEFDDFVEDTPFVSASIGHCNGNIPLACDGQEAPAKNYMNLTTDNCMNVFTKGQIARMRYVLENAERRKTLTTSNVVSRP</sequence>
<organism evidence="10 11">
    <name type="scientific">Roseivirga pacifica</name>
    <dbReference type="NCBI Taxonomy" id="1267423"/>
    <lineage>
        <taxon>Bacteria</taxon>
        <taxon>Pseudomonadati</taxon>
        <taxon>Bacteroidota</taxon>
        <taxon>Cytophagia</taxon>
        <taxon>Cytophagales</taxon>
        <taxon>Roseivirgaceae</taxon>
        <taxon>Roseivirga</taxon>
    </lineage>
</organism>
<proteinExistence type="inferred from homology"/>
<evidence type="ECO:0000259" key="9">
    <source>
        <dbReference type="Pfam" id="PF05572"/>
    </source>
</evidence>
<keyword evidence="5" id="KW-0378">Hydrolase</keyword>
<keyword evidence="3" id="KW-0479">Metal-binding</keyword>
<evidence type="ECO:0000256" key="1">
    <source>
        <dbReference type="ARBA" id="ARBA00008721"/>
    </source>
</evidence>
<evidence type="ECO:0000256" key="5">
    <source>
        <dbReference type="ARBA" id="ARBA00022801"/>
    </source>
</evidence>
<evidence type="ECO:0000256" key="6">
    <source>
        <dbReference type="ARBA" id="ARBA00022833"/>
    </source>
</evidence>
<comment type="similarity">
    <text evidence="1">Belongs to the peptidase M43B family.</text>
</comment>
<keyword evidence="4" id="KW-0732">Signal</keyword>
<dbReference type="PANTHER" id="PTHR47466">
    <property type="match status" value="1"/>
</dbReference>
<dbReference type="GO" id="GO:0046872">
    <property type="term" value="F:metal ion binding"/>
    <property type="evidence" value="ECO:0007669"/>
    <property type="project" value="UniProtKB-KW"/>
</dbReference>
<accession>A0A1I0QFF5</accession>
<name>A0A1I0QFF5_9BACT</name>
<dbReference type="STRING" id="1267423.SAMN05216290_2289"/>
<keyword evidence="8" id="KW-1015">Disulfide bond</keyword>
<keyword evidence="6" id="KW-0862">Zinc</keyword>
<evidence type="ECO:0000313" key="10">
    <source>
        <dbReference type="EMBL" id="SEW25825.1"/>
    </source>
</evidence>
<dbReference type="Proteomes" id="UP000199437">
    <property type="component" value="Unassembled WGS sequence"/>
</dbReference>
<keyword evidence="7" id="KW-0482">Metalloprotease</keyword>
<dbReference type="EMBL" id="FOIR01000002">
    <property type="protein sequence ID" value="SEW25825.1"/>
    <property type="molecule type" value="Genomic_DNA"/>
</dbReference>
<keyword evidence="2" id="KW-0645">Protease</keyword>
<dbReference type="GO" id="GO:0006508">
    <property type="term" value="P:proteolysis"/>
    <property type="evidence" value="ECO:0007669"/>
    <property type="project" value="UniProtKB-KW"/>
</dbReference>
<dbReference type="InterPro" id="IPR024079">
    <property type="entry name" value="MetalloPept_cat_dom_sf"/>
</dbReference>
<reference evidence="11" key="1">
    <citation type="submission" date="2016-10" db="EMBL/GenBank/DDBJ databases">
        <authorList>
            <person name="Varghese N."/>
            <person name="Submissions S."/>
        </authorList>
    </citation>
    <scope>NUCLEOTIDE SEQUENCE [LARGE SCALE GENOMIC DNA]</scope>
    <source>
        <strain evidence="11">CGMCC 1.12402</strain>
    </source>
</reference>
<dbReference type="GO" id="GO:0008237">
    <property type="term" value="F:metallopeptidase activity"/>
    <property type="evidence" value="ECO:0007669"/>
    <property type="project" value="UniProtKB-KW"/>
</dbReference>
<feature type="domain" description="Peptidase M43 pregnancy-associated plasma-A" evidence="9">
    <location>
        <begin position="149"/>
        <end position="302"/>
    </location>
</feature>
<dbReference type="Pfam" id="PF05572">
    <property type="entry name" value="Peptidase_M43"/>
    <property type="match status" value="1"/>
</dbReference>
<evidence type="ECO:0000256" key="4">
    <source>
        <dbReference type="ARBA" id="ARBA00022729"/>
    </source>
</evidence>
<gene>
    <name evidence="10" type="ORF">SAMN05216290_2289</name>
</gene>
<evidence type="ECO:0000256" key="8">
    <source>
        <dbReference type="ARBA" id="ARBA00023157"/>
    </source>
</evidence>
<evidence type="ECO:0000256" key="3">
    <source>
        <dbReference type="ARBA" id="ARBA00022723"/>
    </source>
</evidence>